<reference evidence="3" key="2">
    <citation type="journal article" date="2024" name="Plant">
        <title>Genomic evolution and insights into agronomic trait innovations of Sesamum species.</title>
        <authorList>
            <person name="Miao H."/>
            <person name="Wang L."/>
            <person name="Qu L."/>
            <person name="Liu H."/>
            <person name="Sun Y."/>
            <person name="Le M."/>
            <person name="Wang Q."/>
            <person name="Wei S."/>
            <person name="Zheng Y."/>
            <person name="Lin W."/>
            <person name="Duan Y."/>
            <person name="Cao H."/>
            <person name="Xiong S."/>
            <person name="Wang X."/>
            <person name="Wei L."/>
            <person name="Li C."/>
            <person name="Ma Q."/>
            <person name="Ju M."/>
            <person name="Zhao R."/>
            <person name="Li G."/>
            <person name="Mu C."/>
            <person name="Tian Q."/>
            <person name="Mei H."/>
            <person name="Zhang T."/>
            <person name="Gao T."/>
            <person name="Zhang H."/>
        </authorList>
    </citation>
    <scope>NUCLEOTIDE SEQUENCE</scope>
    <source>
        <strain evidence="3">K16</strain>
    </source>
</reference>
<gene>
    <name evidence="3" type="ORF">Sango_0807300</name>
</gene>
<evidence type="ECO:0000259" key="2">
    <source>
        <dbReference type="Pfam" id="PF14111"/>
    </source>
</evidence>
<reference evidence="3" key="1">
    <citation type="submission" date="2020-06" db="EMBL/GenBank/DDBJ databases">
        <authorList>
            <person name="Li T."/>
            <person name="Hu X."/>
            <person name="Zhang T."/>
            <person name="Song X."/>
            <person name="Zhang H."/>
            <person name="Dai N."/>
            <person name="Sheng W."/>
            <person name="Hou X."/>
            <person name="Wei L."/>
        </authorList>
    </citation>
    <scope>NUCLEOTIDE SEQUENCE</scope>
    <source>
        <strain evidence="3">K16</strain>
        <tissue evidence="3">Leaf</tissue>
    </source>
</reference>
<name>A0AAE2C0C5_9LAMI</name>
<keyword evidence="4" id="KW-1185">Reference proteome</keyword>
<organism evidence="3 4">
    <name type="scientific">Sesamum angolense</name>
    <dbReference type="NCBI Taxonomy" id="2727404"/>
    <lineage>
        <taxon>Eukaryota</taxon>
        <taxon>Viridiplantae</taxon>
        <taxon>Streptophyta</taxon>
        <taxon>Embryophyta</taxon>
        <taxon>Tracheophyta</taxon>
        <taxon>Spermatophyta</taxon>
        <taxon>Magnoliopsida</taxon>
        <taxon>eudicotyledons</taxon>
        <taxon>Gunneridae</taxon>
        <taxon>Pentapetalae</taxon>
        <taxon>asterids</taxon>
        <taxon>lamiids</taxon>
        <taxon>Lamiales</taxon>
        <taxon>Pedaliaceae</taxon>
        <taxon>Sesamum</taxon>
    </lineage>
</organism>
<dbReference type="Pfam" id="PF14111">
    <property type="entry name" value="DUF4283"/>
    <property type="match status" value="1"/>
</dbReference>
<dbReference type="Proteomes" id="UP001289374">
    <property type="component" value="Unassembled WGS sequence"/>
</dbReference>
<evidence type="ECO:0000256" key="1">
    <source>
        <dbReference type="SAM" id="SignalP"/>
    </source>
</evidence>
<dbReference type="AlphaFoldDB" id="A0AAE2C0C5"/>
<keyword evidence="1" id="KW-0732">Signal</keyword>
<dbReference type="InterPro" id="IPR025558">
    <property type="entry name" value="DUF4283"/>
</dbReference>
<feature type="chain" id="PRO_5041967516" description="DUF4283 domain-containing protein" evidence="1">
    <location>
        <begin position="21"/>
        <end position="285"/>
    </location>
</feature>
<protein>
    <recommendedName>
        <fullName evidence="2">DUF4283 domain-containing protein</fullName>
    </recommendedName>
</protein>
<dbReference type="EMBL" id="JACGWL010000004">
    <property type="protein sequence ID" value="KAK4404387.1"/>
    <property type="molecule type" value="Genomic_DNA"/>
</dbReference>
<accession>A0AAE2C0C5</accession>
<dbReference type="InterPro" id="IPR040256">
    <property type="entry name" value="At4g02000-like"/>
</dbReference>
<comment type="caution">
    <text evidence="3">The sequence shown here is derived from an EMBL/GenBank/DDBJ whole genome shotgun (WGS) entry which is preliminary data.</text>
</comment>
<sequence length="285" mass="31987">MGAPITHLGMMLLWLRPCLLLLDDLPIREWYDSFPRPIDGDGCPPRSLPRTTRLPTNDGASVTHVEVAPVIPTVPPTFMTTKVPNVHGPVHGATKSPNMPPTTCIFIGNIPLDAHDSAFDTRDTFVAAFNNSFRKTLSYVTPTIQNGHKLYFRYLNAYVRSVWSAVKDITATSTGFYFFRFKSKAAMEEVIEGGPWLFQGLPIVLQKWESGMVLRKHKHTHVPVWIKLHHLSIELWTTDGLSTVVSGIGWPLYPDDITRACIRLDFARICVMLDIASKLPKHSSL</sequence>
<dbReference type="PANTHER" id="PTHR31286">
    <property type="entry name" value="GLYCINE-RICH CELL WALL STRUCTURAL PROTEIN 1.8-LIKE"/>
    <property type="match status" value="1"/>
</dbReference>
<evidence type="ECO:0000313" key="4">
    <source>
        <dbReference type="Proteomes" id="UP001289374"/>
    </source>
</evidence>
<feature type="domain" description="DUF4283" evidence="2">
    <location>
        <begin position="152"/>
        <end position="212"/>
    </location>
</feature>
<evidence type="ECO:0000313" key="3">
    <source>
        <dbReference type="EMBL" id="KAK4404387.1"/>
    </source>
</evidence>
<feature type="signal peptide" evidence="1">
    <location>
        <begin position="1"/>
        <end position="20"/>
    </location>
</feature>
<proteinExistence type="predicted"/>
<dbReference type="PANTHER" id="PTHR31286:SF99">
    <property type="entry name" value="DUF4283 DOMAIN-CONTAINING PROTEIN"/>
    <property type="match status" value="1"/>
</dbReference>